<keyword evidence="2" id="KW-0862">Zinc</keyword>
<evidence type="ECO:0000256" key="1">
    <source>
        <dbReference type="ARBA" id="ARBA00022723"/>
    </source>
</evidence>
<reference evidence="7" key="3">
    <citation type="submission" date="2025-04" db="UniProtKB">
        <authorList>
            <consortium name="RefSeq"/>
        </authorList>
    </citation>
    <scope>IDENTIFICATION</scope>
    <source>
        <strain evidence="7">CBS 781.70</strain>
    </source>
</reference>
<dbReference type="GeneID" id="54417954"/>
<gene>
    <name evidence="5 7" type="ORF">P152DRAFT_430126</name>
</gene>
<dbReference type="Proteomes" id="UP000504638">
    <property type="component" value="Unplaced"/>
</dbReference>
<dbReference type="Gene3D" id="3.40.50.720">
    <property type="entry name" value="NAD(P)-binding Rossmann-like Domain"/>
    <property type="match status" value="1"/>
</dbReference>
<evidence type="ECO:0000256" key="2">
    <source>
        <dbReference type="ARBA" id="ARBA00022833"/>
    </source>
</evidence>
<dbReference type="EMBL" id="ML975151">
    <property type="protein sequence ID" value="KAF1815808.1"/>
    <property type="molecule type" value="Genomic_DNA"/>
</dbReference>
<dbReference type="PANTHER" id="PTHR43401:SF2">
    <property type="entry name" value="L-THREONINE 3-DEHYDROGENASE"/>
    <property type="match status" value="1"/>
</dbReference>
<dbReference type="PANTHER" id="PTHR43401">
    <property type="entry name" value="L-THREONINE 3-DEHYDROGENASE"/>
    <property type="match status" value="1"/>
</dbReference>
<feature type="domain" description="Enoyl reductase (ER)" evidence="4">
    <location>
        <begin position="10"/>
        <end position="348"/>
    </location>
</feature>
<dbReference type="GO" id="GO:0046872">
    <property type="term" value="F:metal ion binding"/>
    <property type="evidence" value="ECO:0007669"/>
    <property type="project" value="UniProtKB-KW"/>
</dbReference>
<dbReference type="SUPFAM" id="SSF51735">
    <property type="entry name" value="NAD(P)-binding Rossmann-fold domains"/>
    <property type="match status" value="1"/>
</dbReference>
<evidence type="ECO:0000313" key="5">
    <source>
        <dbReference type="EMBL" id="KAF1815808.1"/>
    </source>
</evidence>
<dbReference type="Pfam" id="PF00107">
    <property type="entry name" value="ADH_zinc_N"/>
    <property type="match status" value="1"/>
</dbReference>
<sequence length="352" mass="37898">MRAAQFFGKGDIRVVDVSKPVRKDGEVLIEIENCGVCGSDLAEFTMGPVAVPVPGRPHPLTGETLPVTMGHEFCGRVKEAPANSSLKEGQAVMVDPRIYCGSCTRCQSSATNNCHQFGFHGLSGGGGGFSEFVTVDEKMCYPLPDSVPLEYAALIEPLAVAWHAAKQADLPDFKGKTVLIIGGGPVGIAMVHCLKHFRADKVIVSEPTATRQAQNRTIADVVLDPITQSVPDECRALTKGVGVDVAFDCSGAQPGVDAAMDALRNRGLFINVAAKPIVPPFMHWILKEITLKCTLAYDDKDFGEVVNEFAKGSFNVKSMVTSRISLEDAPKAFSELVNKKDDHIKILISHKY</sequence>
<evidence type="ECO:0000313" key="6">
    <source>
        <dbReference type="Proteomes" id="UP000504638"/>
    </source>
</evidence>
<dbReference type="InterPro" id="IPR036291">
    <property type="entry name" value="NAD(P)-bd_dom_sf"/>
</dbReference>
<keyword evidence="3" id="KW-0560">Oxidoreductase</keyword>
<accession>A0A6G1GCI6</accession>
<dbReference type="OrthoDB" id="3941538at2759"/>
<dbReference type="Gene3D" id="3.90.180.10">
    <property type="entry name" value="Medium-chain alcohol dehydrogenases, catalytic domain"/>
    <property type="match status" value="1"/>
</dbReference>
<dbReference type="InterPro" id="IPR013154">
    <property type="entry name" value="ADH-like_N"/>
</dbReference>
<organism evidence="5">
    <name type="scientific">Eremomyces bilateralis CBS 781.70</name>
    <dbReference type="NCBI Taxonomy" id="1392243"/>
    <lineage>
        <taxon>Eukaryota</taxon>
        <taxon>Fungi</taxon>
        <taxon>Dikarya</taxon>
        <taxon>Ascomycota</taxon>
        <taxon>Pezizomycotina</taxon>
        <taxon>Dothideomycetes</taxon>
        <taxon>Dothideomycetes incertae sedis</taxon>
        <taxon>Eremomycetales</taxon>
        <taxon>Eremomycetaceae</taxon>
        <taxon>Eremomyces</taxon>
    </lineage>
</organism>
<reference evidence="7" key="2">
    <citation type="submission" date="2020-04" db="EMBL/GenBank/DDBJ databases">
        <authorList>
            <consortium name="NCBI Genome Project"/>
        </authorList>
    </citation>
    <scope>NUCLEOTIDE SEQUENCE</scope>
    <source>
        <strain evidence="7">CBS 781.70</strain>
    </source>
</reference>
<proteinExistence type="predicted"/>
<keyword evidence="6" id="KW-1185">Reference proteome</keyword>
<evidence type="ECO:0000256" key="3">
    <source>
        <dbReference type="ARBA" id="ARBA00023002"/>
    </source>
</evidence>
<dbReference type="SMART" id="SM00829">
    <property type="entry name" value="PKS_ER"/>
    <property type="match status" value="1"/>
</dbReference>
<dbReference type="SUPFAM" id="SSF50129">
    <property type="entry name" value="GroES-like"/>
    <property type="match status" value="1"/>
</dbReference>
<dbReference type="InterPro" id="IPR020843">
    <property type="entry name" value="ER"/>
</dbReference>
<dbReference type="RefSeq" id="XP_033537439.1">
    <property type="nucleotide sequence ID" value="XM_033677384.1"/>
</dbReference>
<dbReference type="InterPro" id="IPR050129">
    <property type="entry name" value="Zn_alcohol_dh"/>
</dbReference>
<keyword evidence="1" id="KW-0479">Metal-binding</keyword>
<dbReference type="InterPro" id="IPR011032">
    <property type="entry name" value="GroES-like_sf"/>
</dbReference>
<dbReference type="AlphaFoldDB" id="A0A6G1GCI6"/>
<name>A0A6G1GCI6_9PEZI</name>
<dbReference type="Pfam" id="PF08240">
    <property type="entry name" value="ADH_N"/>
    <property type="match status" value="1"/>
</dbReference>
<evidence type="ECO:0000313" key="7">
    <source>
        <dbReference type="RefSeq" id="XP_033537439.1"/>
    </source>
</evidence>
<dbReference type="GO" id="GO:0016491">
    <property type="term" value="F:oxidoreductase activity"/>
    <property type="evidence" value="ECO:0007669"/>
    <property type="project" value="UniProtKB-KW"/>
</dbReference>
<dbReference type="InterPro" id="IPR013149">
    <property type="entry name" value="ADH-like_C"/>
</dbReference>
<reference evidence="5 7" key="1">
    <citation type="submission" date="2020-01" db="EMBL/GenBank/DDBJ databases">
        <authorList>
            <consortium name="DOE Joint Genome Institute"/>
            <person name="Haridas S."/>
            <person name="Albert R."/>
            <person name="Binder M."/>
            <person name="Bloem J."/>
            <person name="Labutti K."/>
            <person name="Salamov A."/>
            <person name="Andreopoulos B."/>
            <person name="Baker S.E."/>
            <person name="Barry K."/>
            <person name="Bills G."/>
            <person name="Bluhm B.H."/>
            <person name="Cannon C."/>
            <person name="Castanera R."/>
            <person name="Culley D.E."/>
            <person name="Daum C."/>
            <person name="Ezra D."/>
            <person name="Gonzalez J.B."/>
            <person name="Henrissat B."/>
            <person name="Kuo A."/>
            <person name="Liang C."/>
            <person name="Lipzen A."/>
            <person name="Lutzoni F."/>
            <person name="Magnuson J."/>
            <person name="Mondo S."/>
            <person name="Nolan M."/>
            <person name="Ohm R."/>
            <person name="Pangilinan J."/>
            <person name="Park H.-J."/>
            <person name="Ramirez L."/>
            <person name="Alfaro M."/>
            <person name="Sun H."/>
            <person name="Tritt A."/>
            <person name="Yoshinaga Y."/>
            <person name="Zwiers L.-H."/>
            <person name="Turgeon B.G."/>
            <person name="Goodwin S.B."/>
            <person name="Spatafora J.W."/>
            <person name="Crous P.W."/>
            <person name="Grigoriev I.V."/>
        </authorList>
    </citation>
    <scope>NUCLEOTIDE SEQUENCE</scope>
    <source>
        <strain evidence="5 7">CBS 781.70</strain>
    </source>
</reference>
<evidence type="ECO:0000259" key="4">
    <source>
        <dbReference type="SMART" id="SM00829"/>
    </source>
</evidence>
<dbReference type="CDD" id="cd08233">
    <property type="entry name" value="butanediol_DH_like"/>
    <property type="match status" value="1"/>
</dbReference>
<protein>
    <submittedName>
        <fullName evidence="5 7">GroES-like protein</fullName>
    </submittedName>
</protein>